<dbReference type="AlphaFoldDB" id="A0A1F5ACW4"/>
<evidence type="ECO:0000259" key="11">
    <source>
        <dbReference type="Pfam" id="PF01425"/>
    </source>
</evidence>
<dbReference type="GO" id="GO:0030956">
    <property type="term" value="C:glutamyl-tRNA(Gln) amidotransferase complex"/>
    <property type="evidence" value="ECO:0007669"/>
    <property type="project" value="InterPro"/>
</dbReference>
<feature type="active site" description="Acyl-ester intermediate" evidence="10">
    <location>
        <position position="178"/>
    </location>
</feature>
<dbReference type="EC" id="6.3.5.7" evidence="3 10"/>
<dbReference type="STRING" id="1797291.A2V47_01220"/>
<evidence type="ECO:0000256" key="7">
    <source>
        <dbReference type="ARBA" id="ARBA00022840"/>
    </source>
</evidence>
<evidence type="ECO:0000256" key="10">
    <source>
        <dbReference type="HAMAP-Rule" id="MF_00120"/>
    </source>
</evidence>
<evidence type="ECO:0000256" key="6">
    <source>
        <dbReference type="ARBA" id="ARBA00022741"/>
    </source>
</evidence>
<evidence type="ECO:0000256" key="5">
    <source>
        <dbReference type="ARBA" id="ARBA00022598"/>
    </source>
</evidence>
<keyword evidence="6 10" id="KW-0547">Nucleotide-binding</keyword>
<keyword evidence="8 10" id="KW-0648">Protein biosynthesis</keyword>
<evidence type="ECO:0000313" key="12">
    <source>
        <dbReference type="EMBL" id="OGD15764.1"/>
    </source>
</evidence>
<dbReference type="PANTHER" id="PTHR11895:SF151">
    <property type="entry name" value="GLUTAMYL-TRNA(GLN) AMIDOTRANSFERASE SUBUNIT A"/>
    <property type="match status" value="1"/>
</dbReference>
<evidence type="ECO:0000256" key="4">
    <source>
        <dbReference type="ARBA" id="ARBA00014428"/>
    </source>
</evidence>
<name>A0A1F5ACW4_9BACT</name>
<dbReference type="NCBIfam" id="TIGR00132">
    <property type="entry name" value="gatA"/>
    <property type="match status" value="1"/>
</dbReference>
<comment type="similarity">
    <text evidence="1 10">Belongs to the amidase family. GatA subfamily.</text>
</comment>
<dbReference type="InterPro" id="IPR004412">
    <property type="entry name" value="GatA"/>
</dbReference>
<evidence type="ECO:0000313" key="13">
    <source>
        <dbReference type="Proteomes" id="UP000177701"/>
    </source>
</evidence>
<dbReference type="InterPro" id="IPR000120">
    <property type="entry name" value="Amidase"/>
</dbReference>
<dbReference type="HAMAP" id="MF_00120">
    <property type="entry name" value="GatA"/>
    <property type="match status" value="1"/>
</dbReference>
<evidence type="ECO:0000256" key="1">
    <source>
        <dbReference type="ARBA" id="ARBA00008069"/>
    </source>
</evidence>
<proteinExistence type="inferred from homology"/>
<dbReference type="InterPro" id="IPR036928">
    <property type="entry name" value="AS_sf"/>
</dbReference>
<reference evidence="12 13" key="1">
    <citation type="journal article" date="2016" name="Nat. Commun.">
        <title>Thousands of microbial genomes shed light on interconnected biogeochemical processes in an aquifer system.</title>
        <authorList>
            <person name="Anantharaman K."/>
            <person name="Brown C.T."/>
            <person name="Hug L.A."/>
            <person name="Sharon I."/>
            <person name="Castelle C.J."/>
            <person name="Probst A.J."/>
            <person name="Thomas B.C."/>
            <person name="Singh A."/>
            <person name="Wilkins M.J."/>
            <person name="Karaoz U."/>
            <person name="Brodie E.L."/>
            <person name="Williams K.H."/>
            <person name="Hubbard S.S."/>
            <person name="Banfield J.F."/>
        </authorList>
    </citation>
    <scope>NUCLEOTIDE SEQUENCE [LARGE SCALE GENOMIC DNA]</scope>
</reference>
<evidence type="ECO:0000256" key="3">
    <source>
        <dbReference type="ARBA" id="ARBA00012739"/>
    </source>
</evidence>
<accession>A0A1F5ACW4</accession>
<protein>
    <recommendedName>
        <fullName evidence="4 10">Glutamyl-tRNA(Gln) amidotransferase subunit A</fullName>
        <shortName evidence="10">Glu-ADT subunit A</shortName>
        <ecNumber evidence="3 10">6.3.5.7</ecNumber>
    </recommendedName>
</protein>
<feature type="active site" description="Charge relay system" evidence="10">
    <location>
        <position position="79"/>
    </location>
</feature>
<dbReference type="GO" id="GO:0006412">
    <property type="term" value="P:translation"/>
    <property type="evidence" value="ECO:0007669"/>
    <property type="project" value="UniProtKB-UniRule"/>
</dbReference>
<dbReference type="InterPro" id="IPR023631">
    <property type="entry name" value="Amidase_dom"/>
</dbReference>
<comment type="function">
    <text evidence="10">Allows the formation of correctly charged Gln-tRNA(Gln) through the transamidation of misacylated Glu-tRNA(Gln) in organisms which lack glutaminyl-tRNA synthetase. The reaction takes place in the presence of glutamine and ATP through an activated gamma-phospho-Glu-tRNA(Gln).</text>
</comment>
<organism evidence="12 13">
    <name type="scientific">Candidatus Sediminicultor quintus</name>
    <dbReference type="NCBI Taxonomy" id="1797291"/>
    <lineage>
        <taxon>Bacteria</taxon>
        <taxon>Pseudomonadati</taxon>
        <taxon>Atribacterota</taxon>
        <taxon>Candidatus Phoenicimicrobiia</taxon>
        <taxon>Candidatus Pheonicimicrobiales</taxon>
        <taxon>Candidatus Phoenicimicrobiaceae</taxon>
        <taxon>Candidatus Sediminicultor</taxon>
    </lineage>
</organism>
<dbReference type="Pfam" id="PF01425">
    <property type="entry name" value="Amidase"/>
    <property type="match status" value="1"/>
</dbReference>
<dbReference type="EMBL" id="MEYH01000048">
    <property type="protein sequence ID" value="OGD15764.1"/>
    <property type="molecule type" value="Genomic_DNA"/>
</dbReference>
<evidence type="ECO:0000256" key="9">
    <source>
        <dbReference type="ARBA" id="ARBA00047407"/>
    </source>
</evidence>
<evidence type="ECO:0000256" key="8">
    <source>
        <dbReference type="ARBA" id="ARBA00022917"/>
    </source>
</evidence>
<dbReference type="GO" id="GO:0016740">
    <property type="term" value="F:transferase activity"/>
    <property type="evidence" value="ECO:0007669"/>
    <property type="project" value="UniProtKB-KW"/>
</dbReference>
<dbReference type="PROSITE" id="PS00571">
    <property type="entry name" value="AMIDASES"/>
    <property type="match status" value="1"/>
</dbReference>
<dbReference type="SUPFAM" id="SSF75304">
    <property type="entry name" value="Amidase signature (AS) enzymes"/>
    <property type="match status" value="1"/>
</dbReference>
<dbReference type="PANTHER" id="PTHR11895">
    <property type="entry name" value="TRANSAMIDASE"/>
    <property type="match status" value="1"/>
</dbReference>
<dbReference type="Gene3D" id="3.90.1300.10">
    <property type="entry name" value="Amidase signature (AS) domain"/>
    <property type="match status" value="1"/>
</dbReference>
<sequence length="496" mass="54478">MTLNQLTAHEAVNLIKKKRITAYEIMQDIFNQIDKVDNLIKAFLFINREEALKQAKEIDKKVKNGEKLPPLAGVAVAIKDIIATRGTETTCGSKILKGFIPPYNAMVINKLREAGAIIIGKTNMDEFAMGSSTENSAFGPTYNPWDLERVPGGSSGGSAAAVAADETLVALGTDTGGSIRQPASLCGMVGLKPTYGRISRYGLVAYASSLDQIGPIAKDVTDCALVMKVISGHDNMDSTSVNLEVPDYLKSCQEGIEELKVGVPKEYFIEGIDPEVKAALEKALKIFEKLGARIEEASLPHTEYSLPTYYLIATAEASSNLARYDGVQYGYRAEEYEDLSSMYQKTRSEGFGSEVKRRIMLGTYALSSGYYDAYYLKAQKVRTLIKEDFDKVFSKYDILITPTSPTPAFKLNEKVSDPLTMYLSDIYTIPINLAGIPAISLNCGYSKSNLPIGLQIIGKHFSEETILRAAFNFEQNNEVEKKKPSIKPAKHKGVKK</sequence>
<dbReference type="PIRSF" id="PIRSF001221">
    <property type="entry name" value="Amidase_fungi"/>
    <property type="match status" value="1"/>
</dbReference>
<comment type="subunit">
    <text evidence="2 10">Heterotrimer of A, B and C subunits.</text>
</comment>
<dbReference type="GO" id="GO:0005524">
    <property type="term" value="F:ATP binding"/>
    <property type="evidence" value="ECO:0007669"/>
    <property type="project" value="UniProtKB-KW"/>
</dbReference>
<dbReference type="Proteomes" id="UP000177701">
    <property type="component" value="Unassembled WGS sequence"/>
</dbReference>
<dbReference type="InterPro" id="IPR020556">
    <property type="entry name" value="Amidase_CS"/>
</dbReference>
<feature type="active site" description="Charge relay system" evidence="10">
    <location>
        <position position="154"/>
    </location>
</feature>
<comment type="catalytic activity">
    <reaction evidence="9 10">
        <text>L-glutamyl-tRNA(Gln) + L-glutamine + ATP + H2O = L-glutaminyl-tRNA(Gln) + L-glutamate + ADP + phosphate + H(+)</text>
        <dbReference type="Rhea" id="RHEA:17521"/>
        <dbReference type="Rhea" id="RHEA-COMP:9681"/>
        <dbReference type="Rhea" id="RHEA-COMP:9684"/>
        <dbReference type="ChEBI" id="CHEBI:15377"/>
        <dbReference type="ChEBI" id="CHEBI:15378"/>
        <dbReference type="ChEBI" id="CHEBI:29985"/>
        <dbReference type="ChEBI" id="CHEBI:30616"/>
        <dbReference type="ChEBI" id="CHEBI:43474"/>
        <dbReference type="ChEBI" id="CHEBI:58359"/>
        <dbReference type="ChEBI" id="CHEBI:78520"/>
        <dbReference type="ChEBI" id="CHEBI:78521"/>
        <dbReference type="ChEBI" id="CHEBI:456216"/>
        <dbReference type="EC" id="6.3.5.7"/>
    </reaction>
</comment>
<comment type="caution">
    <text evidence="12">The sequence shown here is derived from an EMBL/GenBank/DDBJ whole genome shotgun (WGS) entry which is preliminary data.</text>
</comment>
<gene>
    <name evidence="10 12" type="primary">gatA</name>
    <name evidence="12" type="ORF">A2V47_01220</name>
</gene>
<keyword evidence="5 10" id="KW-0436">Ligase</keyword>
<feature type="domain" description="Amidase" evidence="11">
    <location>
        <begin position="24"/>
        <end position="467"/>
    </location>
</feature>
<keyword evidence="7 10" id="KW-0067">ATP-binding</keyword>
<keyword evidence="12" id="KW-0808">Transferase</keyword>
<dbReference type="GO" id="GO:0050567">
    <property type="term" value="F:glutaminyl-tRNA synthase (glutamine-hydrolyzing) activity"/>
    <property type="evidence" value="ECO:0007669"/>
    <property type="project" value="UniProtKB-UniRule"/>
</dbReference>
<evidence type="ECO:0000256" key="2">
    <source>
        <dbReference type="ARBA" id="ARBA00011123"/>
    </source>
</evidence>